<dbReference type="EMBL" id="QRDZ01000019">
    <property type="protein sequence ID" value="RED65470.1"/>
    <property type="molecule type" value="Genomic_DNA"/>
</dbReference>
<dbReference type="InterPro" id="IPR022555">
    <property type="entry name" value="DUF2577"/>
</dbReference>
<dbReference type="Pfam" id="PF10844">
    <property type="entry name" value="DUF2577"/>
    <property type="match status" value="1"/>
</dbReference>
<dbReference type="OrthoDB" id="95576at2"/>
<evidence type="ECO:0000256" key="1">
    <source>
        <dbReference type="SAM" id="SignalP"/>
    </source>
</evidence>
<dbReference type="Proteomes" id="UP000256977">
    <property type="component" value="Unassembled WGS sequence"/>
</dbReference>
<evidence type="ECO:0000313" key="3">
    <source>
        <dbReference type="Proteomes" id="UP000256977"/>
    </source>
</evidence>
<sequence length="128" mass="13828">MAGLLSTIKQASTAAMAASNPAAVLFGSVTGEAPLQIQVDQRFTLPAEFLIVPETLMHYEVQLRHTHRYVDDSTSGLSTKTTESALPEEPLVIRRGLEIGDKVLLLRVQGGQQYVILDRVVSANDPGV</sequence>
<gene>
    <name evidence="2" type="ORF">DFP98_119110</name>
</gene>
<keyword evidence="1" id="KW-0732">Signal</keyword>
<dbReference type="RefSeq" id="WP_116062871.1">
    <property type="nucleotide sequence ID" value="NZ_QRDZ01000019.1"/>
</dbReference>
<comment type="caution">
    <text evidence="2">The sequence shown here is derived from an EMBL/GenBank/DDBJ whole genome shotgun (WGS) entry which is preliminary data.</text>
</comment>
<feature type="chain" id="PRO_5017685767" evidence="1">
    <location>
        <begin position="18"/>
        <end position="128"/>
    </location>
</feature>
<reference evidence="2 3" key="1">
    <citation type="submission" date="2018-07" db="EMBL/GenBank/DDBJ databases">
        <title>Genomic Encyclopedia of Type Strains, Phase III (KMG-III): the genomes of soil and plant-associated and newly described type strains.</title>
        <authorList>
            <person name="Whitman W."/>
        </authorList>
    </citation>
    <scope>NUCLEOTIDE SEQUENCE [LARGE SCALE GENOMIC DNA]</scope>
    <source>
        <strain evidence="2 3">CECT 7287</strain>
    </source>
</reference>
<name>A0A3D9IUM8_9BACL</name>
<keyword evidence="3" id="KW-1185">Reference proteome</keyword>
<feature type="signal peptide" evidence="1">
    <location>
        <begin position="1"/>
        <end position="17"/>
    </location>
</feature>
<dbReference type="AlphaFoldDB" id="A0A3D9IUM8"/>
<proteinExistence type="predicted"/>
<protein>
    <submittedName>
        <fullName evidence="2">Uncharacterized protein DUF2577</fullName>
    </submittedName>
</protein>
<organism evidence="2 3">
    <name type="scientific">Cohnella phaseoli</name>
    <dbReference type="NCBI Taxonomy" id="456490"/>
    <lineage>
        <taxon>Bacteria</taxon>
        <taxon>Bacillati</taxon>
        <taxon>Bacillota</taxon>
        <taxon>Bacilli</taxon>
        <taxon>Bacillales</taxon>
        <taxon>Paenibacillaceae</taxon>
        <taxon>Cohnella</taxon>
    </lineage>
</organism>
<accession>A0A3D9IUM8</accession>
<evidence type="ECO:0000313" key="2">
    <source>
        <dbReference type="EMBL" id="RED65470.1"/>
    </source>
</evidence>